<name>I3SUE4_LOTJA</name>
<proteinExistence type="evidence at transcript level"/>
<evidence type="ECO:0000313" key="1">
    <source>
        <dbReference type="EMBL" id="AFK43886.1"/>
    </source>
</evidence>
<dbReference type="AlphaFoldDB" id="I3SUE4"/>
<dbReference type="EMBL" id="BT144092">
    <property type="protein sequence ID" value="AFK43886.1"/>
    <property type="molecule type" value="mRNA"/>
</dbReference>
<accession>I3SUE4</accession>
<organism evidence="1">
    <name type="scientific">Lotus japonicus</name>
    <name type="common">Lotus corniculatus var. japonicus</name>
    <dbReference type="NCBI Taxonomy" id="34305"/>
    <lineage>
        <taxon>Eukaryota</taxon>
        <taxon>Viridiplantae</taxon>
        <taxon>Streptophyta</taxon>
        <taxon>Embryophyta</taxon>
        <taxon>Tracheophyta</taxon>
        <taxon>Spermatophyta</taxon>
        <taxon>Magnoliopsida</taxon>
        <taxon>eudicotyledons</taxon>
        <taxon>Gunneridae</taxon>
        <taxon>Pentapetalae</taxon>
        <taxon>rosids</taxon>
        <taxon>fabids</taxon>
        <taxon>Fabales</taxon>
        <taxon>Fabaceae</taxon>
        <taxon>Papilionoideae</taxon>
        <taxon>50 kb inversion clade</taxon>
        <taxon>NPAAA clade</taxon>
        <taxon>Hologalegina</taxon>
        <taxon>robinioid clade</taxon>
        <taxon>Loteae</taxon>
        <taxon>Lotus</taxon>
    </lineage>
</organism>
<protein>
    <submittedName>
        <fullName evidence="1">Uncharacterized protein</fullName>
    </submittedName>
</protein>
<sequence length="31" mass="3686">MAKPSQTFLLLSRAYQCHLHTWVSLKQRDIN</sequence>
<reference evidence="1" key="1">
    <citation type="submission" date="2012-05" db="EMBL/GenBank/DDBJ databases">
        <authorList>
            <person name="Krishnakumar V."/>
            <person name="Cheung F."/>
            <person name="Xiao Y."/>
            <person name="Chan A."/>
            <person name="Moskal W.A."/>
            <person name="Town C.D."/>
        </authorList>
    </citation>
    <scope>NUCLEOTIDE SEQUENCE</scope>
</reference>